<accession>A0A2G5F0G8</accession>
<dbReference type="AlphaFoldDB" id="A0A2G5F0G8"/>
<sequence length="75" mass="8354">MGNYGQFISGEYTVLGICCVMAWTSAAVAASNIQLREYSRSDCREVSAWQHLLMHVFCLLQCMAWVWGIASVCSV</sequence>
<dbReference type="EMBL" id="KZ305020">
    <property type="protein sequence ID" value="PIA61462.1"/>
    <property type="molecule type" value="Genomic_DNA"/>
</dbReference>
<evidence type="ECO:0000313" key="3">
    <source>
        <dbReference type="Proteomes" id="UP000230069"/>
    </source>
</evidence>
<feature type="transmembrane region" description="Helical" evidence="1">
    <location>
        <begin position="12"/>
        <end position="31"/>
    </location>
</feature>
<evidence type="ECO:0000313" key="2">
    <source>
        <dbReference type="EMBL" id="PIA61462.1"/>
    </source>
</evidence>
<keyword evidence="1" id="KW-1133">Transmembrane helix</keyword>
<keyword evidence="1" id="KW-0472">Membrane</keyword>
<dbReference type="Proteomes" id="UP000230069">
    <property type="component" value="Unassembled WGS sequence"/>
</dbReference>
<evidence type="ECO:0000256" key="1">
    <source>
        <dbReference type="SAM" id="Phobius"/>
    </source>
</evidence>
<protein>
    <submittedName>
        <fullName evidence="2">Uncharacterized protein</fullName>
    </submittedName>
</protein>
<name>A0A2G5F0G8_AQUCA</name>
<dbReference type="InParanoid" id="A0A2G5F0G8"/>
<gene>
    <name evidence="2" type="ORF">AQUCO_00300753v1</name>
</gene>
<keyword evidence="3" id="KW-1185">Reference proteome</keyword>
<organism evidence="2 3">
    <name type="scientific">Aquilegia coerulea</name>
    <name type="common">Rocky mountain columbine</name>
    <dbReference type="NCBI Taxonomy" id="218851"/>
    <lineage>
        <taxon>Eukaryota</taxon>
        <taxon>Viridiplantae</taxon>
        <taxon>Streptophyta</taxon>
        <taxon>Embryophyta</taxon>
        <taxon>Tracheophyta</taxon>
        <taxon>Spermatophyta</taxon>
        <taxon>Magnoliopsida</taxon>
        <taxon>Ranunculales</taxon>
        <taxon>Ranunculaceae</taxon>
        <taxon>Thalictroideae</taxon>
        <taxon>Aquilegia</taxon>
    </lineage>
</organism>
<reference evidence="2 3" key="1">
    <citation type="submission" date="2017-09" db="EMBL/GenBank/DDBJ databases">
        <title>WGS assembly of Aquilegia coerulea Goldsmith.</title>
        <authorList>
            <person name="Hodges S."/>
            <person name="Kramer E."/>
            <person name="Nordborg M."/>
            <person name="Tomkins J."/>
            <person name="Borevitz J."/>
            <person name="Derieg N."/>
            <person name="Yan J."/>
            <person name="Mihaltcheva S."/>
            <person name="Hayes R.D."/>
            <person name="Rokhsar D."/>
        </authorList>
    </citation>
    <scope>NUCLEOTIDE SEQUENCE [LARGE SCALE GENOMIC DNA]</scope>
    <source>
        <strain evidence="3">cv. Goldsmith</strain>
    </source>
</reference>
<proteinExistence type="predicted"/>
<feature type="transmembrane region" description="Helical" evidence="1">
    <location>
        <begin position="52"/>
        <end position="70"/>
    </location>
</feature>
<keyword evidence="1" id="KW-0812">Transmembrane</keyword>